<dbReference type="PANTHER" id="PTHR30193:SF37">
    <property type="entry name" value="INNER MEMBRANE ABC TRANSPORTER PERMEASE PROTEIN YCJO"/>
    <property type="match status" value="1"/>
</dbReference>
<dbReference type="EMBL" id="KI271616">
    <property type="protein sequence ID" value="ERL63731.1"/>
    <property type="molecule type" value="Genomic_DNA"/>
</dbReference>
<dbReference type="STRING" id="1231336.L248_2228"/>
<keyword evidence="4 7" id="KW-0812">Transmembrane</keyword>
<comment type="similarity">
    <text evidence="7">Belongs to the binding-protein-dependent transport system permease family.</text>
</comment>
<proteinExistence type="inferred from homology"/>
<dbReference type="Gene3D" id="1.10.3720.10">
    <property type="entry name" value="MetI-like"/>
    <property type="match status" value="1"/>
</dbReference>
<feature type="transmembrane region" description="Helical" evidence="7">
    <location>
        <begin position="156"/>
        <end position="176"/>
    </location>
</feature>
<protein>
    <recommendedName>
        <fullName evidence="8">ABC transmembrane type-1 domain-containing protein</fullName>
    </recommendedName>
</protein>
<evidence type="ECO:0000313" key="9">
    <source>
        <dbReference type="EMBL" id="ERL63731.1"/>
    </source>
</evidence>
<evidence type="ECO:0000256" key="6">
    <source>
        <dbReference type="ARBA" id="ARBA00023136"/>
    </source>
</evidence>
<keyword evidence="6 7" id="KW-0472">Membrane</keyword>
<keyword evidence="2 7" id="KW-0813">Transport</keyword>
<evidence type="ECO:0000256" key="5">
    <source>
        <dbReference type="ARBA" id="ARBA00022989"/>
    </source>
</evidence>
<reference evidence="10" key="1">
    <citation type="journal article" date="2013" name="Genome Announc.">
        <title>Whole-Genome Sequencing of Lactobacillus shenzhenensis Strain LY-73T.</title>
        <authorList>
            <person name="Lin Z."/>
            <person name="Liu Z."/>
            <person name="Yang R."/>
            <person name="Zou Y."/>
            <person name="Wan D."/>
            <person name="Chen J."/>
            <person name="Guo M."/>
            <person name="Zhao J."/>
            <person name="Fang C."/>
            <person name="Yang R."/>
            <person name="Liu F."/>
        </authorList>
    </citation>
    <scope>NUCLEOTIDE SEQUENCE [LARGE SCALE GENOMIC DNA]</scope>
    <source>
        <strain evidence="10">LY-73</strain>
    </source>
</reference>
<feature type="domain" description="ABC transmembrane type-1" evidence="8">
    <location>
        <begin position="75"/>
        <end position="285"/>
    </location>
</feature>
<dbReference type="eggNOG" id="COG1175">
    <property type="taxonomic scope" value="Bacteria"/>
</dbReference>
<dbReference type="SUPFAM" id="SSF161098">
    <property type="entry name" value="MetI-like"/>
    <property type="match status" value="1"/>
</dbReference>
<feature type="transmembrane region" description="Helical" evidence="7">
    <location>
        <begin position="79"/>
        <end position="102"/>
    </location>
</feature>
<dbReference type="Proteomes" id="UP000030647">
    <property type="component" value="Unassembled WGS sequence"/>
</dbReference>
<evidence type="ECO:0000256" key="7">
    <source>
        <dbReference type="RuleBase" id="RU363032"/>
    </source>
</evidence>
<keyword evidence="5 7" id="KW-1133">Transmembrane helix</keyword>
<feature type="transmembrane region" description="Helical" evidence="7">
    <location>
        <begin position="211"/>
        <end position="230"/>
    </location>
</feature>
<dbReference type="InterPro" id="IPR000515">
    <property type="entry name" value="MetI-like"/>
</dbReference>
<dbReference type="RefSeq" id="WP_022530976.1">
    <property type="nucleotide sequence ID" value="NZ_KI271616.1"/>
</dbReference>
<dbReference type="PANTHER" id="PTHR30193">
    <property type="entry name" value="ABC TRANSPORTER PERMEASE PROTEIN"/>
    <property type="match status" value="1"/>
</dbReference>
<evidence type="ECO:0000256" key="2">
    <source>
        <dbReference type="ARBA" id="ARBA00022448"/>
    </source>
</evidence>
<evidence type="ECO:0000313" key="10">
    <source>
        <dbReference type="Proteomes" id="UP000030647"/>
    </source>
</evidence>
<dbReference type="GO" id="GO:0055085">
    <property type="term" value="P:transmembrane transport"/>
    <property type="evidence" value="ECO:0007669"/>
    <property type="project" value="InterPro"/>
</dbReference>
<dbReference type="OrthoDB" id="5174895at2"/>
<evidence type="ECO:0000256" key="3">
    <source>
        <dbReference type="ARBA" id="ARBA00022475"/>
    </source>
</evidence>
<gene>
    <name evidence="9" type="ORF">L248_2228</name>
</gene>
<dbReference type="AlphaFoldDB" id="U4TG33"/>
<dbReference type="InterPro" id="IPR035906">
    <property type="entry name" value="MetI-like_sf"/>
</dbReference>
<accession>U4TG33</accession>
<sequence>MAHKKSKKWLWPTVFIGPHLILFIVFFLVPVVFGLYISLTKWDLFNTPKFVGLQNYQTILFNNNSVWHEQFINGLRNTLIFVVTSVPFLVLVPLLLAVLLNLKPHMSKVFQSIFYLPNLFAISAVMIIWNFLMSQSYGPIKSVFHSNVDILNSQPWAWIAIVGVTTWWVIGGNMIIYQAALNGVSKEILEAADLDGANAWTKFTKIILPSIRFQLLFTTVTTTIAQFNVYGQPLMLTGGGPNNSTRVLLMYIQNNTFGQGTSAAGVSSAMAILLGLVIMAVSLVQFRLLRQDN</sequence>
<dbReference type="HOGENOM" id="CLU_016047_0_2_9"/>
<dbReference type="InterPro" id="IPR051393">
    <property type="entry name" value="ABC_transporter_permease"/>
</dbReference>
<feature type="transmembrane region" description="Helical" evidence="7">
    <location>
        <begin position="114"/>
        <end position="132"/>
    </location>
</feature>
<name>U4TG33_9LACO</name>
<evidence type="ECO:0000256" key="1">
    <source>
        <dbReference type="ARBA" id="ARBA00004651"/>
    </source>
</evidence>
<comment type="subcellular location">
    <subcellularLocation>
        <location evidence="1 7">Cell membrane</location>
        <topology evidence="1 7">Multi-pass membrane protein</topology>
    </subcellularLocation>
</comment>
<feature type="transmembrane region" description="Helical" evidence="7">
    <location>
        <begin position="269"/>
        <end position="289"/>
    </location>
</feature>
<dbReference type="CDD" id="cd06261">
    <property type="entry name" value="TM_PBP2"/>
    <property type="match status" value="1"/>
</dbReference>
<dbReference type="Pfam" id="PF00528">
    <property type="entry name" value="BPD_transp_1"/>
    <property type="match status" value="1"/>
</dbReference>
<keyword evidence="10" id="KW-1185">Reference proteome</keyword>
<feature type="transmembrane region" description="Helical" evidence="7">
    <location>
        <begin position="20"/>
        <end position="39"/>
    </location>
</feature>
<dbReference type="PROSITE" id="PS50928">
    <property type="entry name" value="ABC_TM1"/>
    <property type="match status" value="1"/>
</dbReference>
<evidence type="ECO:0000259" key="8">
    <source>
        <dbReference type="PROSITE" id="PS50928"/>
    </source>
</evidence>
<evidence type="ECO:0000256" key="4">
    <source>
        <dbReference type="ARBA" id="ARBA00022692"/>
    </source>
</evidence>
<organism evidence="9 10">
    <name type="scientific">Schleiferilactobacillus shenzhenensis LY-73</name>
    <dbReference type="NCBI Taxonomy" id="1231336"/>
    <lineage>
        <taxon>Bacteria</taxon>
        <taxon>Bacillati</taxon>
        <taxon>Bacillota</taxon>
        <taxon>Bacilli</taxon>
        <taxon>Lactobacillales</taxon>
        <taxon>Lactobacillaceae</taxon>
        <taxon>Schleiferilactobacillus</taxon>
    </lineage>
</organism>
<dbReference type="GO" id="GO:0005886">
    <property type="term" value="C:plasma membrane"/>
    <property type="evidence" value="ECO:0007669"/>
    <property type="project" value="UniProtKB-SubCell"/>
</dbReference>
<keyword evidence="3" id="KW-1003">Cell membrane</keyword>